<reference evidence="2" key="1">
    <citation type="journal article" date="2014" name="Proc. Natl. Acad. Sci. U.S.A.">
        <title>Extensive sampling of basidiomycete genomes demonstrates inadequacy of the white-rot/brown-rot paradigm for wood decay fungi.</title>
        <authorList>
            <person name="Riley R."/>
            <person name="Salamov A.A."/>
            <person name="Brown D.W."/>
            <person name="Nagy L.G."/>
            <person name="Floudas D."/>
            <person name="Held B.W."/>
            <person name="Levasseur A."/>
            <person name="Lombard V."/>
            <person name="Morin E."/>
            <person name="Otillar R."/>
            <person name="Lindquist E.A."/>
            <person name="Sun H."/>
            <person name="LaButti K.M."/>
            <person name="Schmutz J."/>
            <person name="Jabbour D."/>
            <person name="Luo H."/>
            <person name="Baker S.E."/>
            <person name="Pisabarro A.G."/>
            <person name="Walton J.D."/>
            <person name="Blanchette R.A."/>
            <person name="Henrissat B."/>
            <person name="Martin F."/>
            <person name="Cullen D."/>
            <person name="Hibbett D.S."/>
            <person name="Grigoriev I.V."/>
        </authorList>
    </citation>
    <scope>NUCLEOTIDE SEQUENCE [LARGE SCALE GENOMIC DNA]</scope>
    <source>
        <strain evidence="2">CBS 339.88</strain>
    </source>
</reference>
<evidence type="ECO:0000313" key="1">
    <source>
        <dbReference type="EMBL" id="KDR69044.1"/>
    </source>
</evidence>
<proteinExistence type="predicted"/>
<dbReference type="Proteomes" id="UP000027222">
    <property type="component" value="Unassembled WGS sequence"/>
</dbReference>
<keyword evidence="2" id="KW-1185">Reference proteome</keyword>
<accession>A0A067SMY2</accession>
<dbReference type="EMBL" id="KL142404">
    <property type="protein sequence ID" value="KDR69044.1"/>
    <property type="molecule type" value="Genomic_DNA"/>
</dbReference>
<name>A0A067SMY2_GALM3</name>
<evidence type="ECO:0000313" key="2">
    <source>
        <dbReference type="Proteomes" id="UP000027222"/>
    </source>
</evidence>
<sequence>MSLLLFGPSSFRYSDFCFFSRSIIERKLFYPVRQGGHPMTFLITSSVFTFRVAFIFRYCFSWRLLTVLQLPPYVGFVRPSKREFTRMNEGGDWKYIDLSNSSLTQHDRPSFSMAHTYNITSVFEARSLAFLFSPLGVWAGFVRIAHAQSCTKPPERE</sequence>
<protein>
    <submittedName>
        <fullName evidence="1">Uncharacterized protein</fullName>
    </submittedName>
</protein>
<dbReference type="HOGENOM" id="CLU_1678020_0_0_1"/>
<dbReference type="AlphaFoldDB" id="A0A067SMY2"/>
<gene>
    <name evidence="1" type="ORF">GALMADRAFT_933254</name>
</gene>
<organism evidence="1 2">
    <name type="scientific">Galerina marginata (strain CBS 339.88)</name>
    <dbReference type="NCBI Taxonomy" id="685588"/>
    <lineage>
        <taxon>Eukaryota</taxon>
        <taxon>Fungi</taxon>
        <taxon>Dikarya</taxon>
        <taxon>Basidiomycota</taxon>
        <taxon>Agaricomycotina</taxon>
        <taxon>Agaricomycetes</taxon>
        <taxon>Agaricomycetidae</taxon>
        <taxon>Agaricales</taxon>
        <taxon>Agaricineae</taxon>
        <taxon>Strophariaceae</taxon>
        <taxon>Galerina</taxon>
    </lineage>
</organism>